<reference evidence="1 2" key="2">
    <citation type="journal article" date="2022" name="Mol. Ecol. Resour.">
        <title>The genomes of chicory, endive, great burdock and yacon provide insights into Asteraceae paleo-polyploidization history and plant inulin production.</title>
        <authorList>
            <person name="Fan W."/>
            <person name="Wang S."/>
            <person name="Wang H."/>
            <person name="Wang A."/>
            <person name="Jiang F."/>
            <person name="Liu H."/>
            <person name="Zhao H."/>
            <person name="Xu D."/>
            <person name="Zhang Y."/>
        </authorList>
    </citation>
    <scope>NUCLEOTIDE SEQUENCE [LARGE SCALE GENOMIC DNA]</scope>
    <source>
        <strain evidence="2">cv. Yunnan</strain>
        <tissue evidence="1">Leaves</tissue>
    </source>
</reference>
<proteinExistence type="predicted"/>
<protein>
    <submittedName>
        <fullName evidence="1">Uncharacterized protein</fullName>
    </submittedName>
</protein>
<dbReference type="EMBL" id="CM042036">
    <property type="protein sequence ID" value="KAI3744827.1"/>
    <property type="molecule type" value="Genomic_DNA"/>
</dbReference>
<name>A0ACB9DE47_9ASTR</name>
<comment type="caution">
    <text evidence="1">The sequence shown here is derived from an EMBL/GenBank/DDBJ whole genome shotgun (WGS) entry which is preliminary data.</text>
</comment>
<reference evidence="2" key="1">
    <citation type="journal article" date="2022" name="Mol. Ecol. Resour.">
        <title>The genomes of chicory, endive, great burdock and yacon provide insights into Asteraceae palaeo-polyploidization history and plant inulin production.</title>
        <authorList>
            <person name="Fan W."/>
            <person name="Wang S."/>
            <person name="Wang H."/>
            <person name="Wang A."/>
            <person name="Jiang F."/>
            <person name="Liu H."/>
            <person name="Zhao H."/>
            <person name="Xu D."/>
            <person name="Zhang Y."/>
        </authorList>
    </citation>
    <scope>NUCLEOTIDE SEQUENCE [LARGE SCALE GENOMIC DNA]</scope>
    <source>
        <strain evidence="2">cv. Yunnan</strain>
    </source>
</reference>
<gene>
    <name evidence="1" type="ORF">L1987_57920</name>
</gene>
<keyword evidence="2" id="KW-1185">Reference proteome</keyword>
<organism evidence="1 2">
    <name type="scientific">Smallanthus sonchifolius</name>
    <dbReference type="NCBI Taxonomy" id="185202"/>
    <lineage>
        <taxon>Eukaryota</taxon>
        <taxon>Viridiplantae</taxon>
        <taxon>Streptophyta</taxon>
        <taxon>Embryophyta</taxon>
        <taxon>Tracheophyta</taxon>
        <taxon>Spermatophyta</taxon>
        <taxon>Magnoliopsida</taxon>
        <taxon>eudicotyledons</taxon>
        <taxon>Gunneridae</taxon>
        <taxon>Pentapetalae</taxon>
        <taxon>asterids</taxon>
        <taxon>campanulids</taxon>
        <taxon>Asterales</taxon>
        <taxon>Asteraceae</taxon>
        <taxon>Asteroideae</taxon>
        <taxon>Heliantheae alliance</taxon>
        <taxon>Millerieae</taxon>
        <taxon>Smallanthus</taxon>
    </lineage>
</organism>
<accession>A0ACB9DE47</accession>
<sequence length="298" mass="33099">MGDKRLNLNRPLLSVRRFSPAAANSQKDSRRKNESSIPALLPSPSYKSELHSGPLRNPGTVPFVWEQIPGRPKHETKKHKPPIVPNLPPGRILKPKKQDSDIMTQGFYVEKGPVKDSFERSKDSKKEISHSRNDNDNDNDDGVGDISRENEKPQLTYGPNFLQFNDDDNEDDSDFDYAVHGNMSYKFCGLLPHFCLRGSIGILNATPGLSVRTTRLPISSANKTCVGSSSASSQDARVAAYEPKSLVKHLNDPTILPHESTEDTNQKNSRNLEQGHGISDNLNELSTSLVSEKMEVNL</sequence>
<evidence type="ECO:0000313" key="1">
    <source>
        <dbReference type="EMBL" id="KAI3744827.1"/>
    </source>
</evidence>
<dbReference type="Proteomes" id="UP001056120">
    <property type="component" value="Linkage Group LG19"/>
</dbReference>
<evidence type="ECO:0000313" key="2">
    <source>
        <dbReference type="Proteomes" id="UP001056120"/>
    </source>
</evidence>